<accession>A0A9Q1ZBJ7</accession>
<reference evidence="9 10" key="1">
    <citation type="submission" date="2015-07" db="EMBL/GenBank/DDBJ databases">
        <title>Draft genome sequences of 17 French Clostridium botulinum group III.</title>
        <authorList>
            <person name="Woudstra C."/>
            <person name="Le Marechal C."/>
            <person name="Souillard R."/>
            <person name="Bayon-Auboyer M.-H."/>
            <person name="Dessouter D."/>
            <person name="Fach P."/>
        </authorList>
    </citation>
    <scope>NUCLEOTIDE SEQUENCE [LARGE SCALE GENOMIC DNA]</scope>
    <source>
        <strain evidence="9 10">12LNRI-CD</strain>
    </source>
</reference>
<dbReference type="EMBL" id="LGVR01000044">
    <property type="protein sequence ID" value="KOA86828.1"/>
    <property type="molecule type" value="Genomic_DNA"/>
</dbReference>
<dbReference type="Proteomes" id="UP000037540">
    <property type="component" value="Unassembled WGS sequence"/>
</dbReference>
<keyword evidence="2" id="KW-1003">Cell membrane</keyword>
<comment type="caution">
    <text evidence="9">The sequence shown here is derived from an EMBL/GenBank/DDBJ whole genome shotgun (WGS) entry which is preliminary data.</text>
</comment>
<proteinExistence type="inferred from homology"/>
<dbReference type="Pfam" id="PF02687">
    <property type="entry name" value="FtsX"/>
    <property type="match status" value="2"/>
</dbReference>
<dbReference type="GO" id="GO:0022857">
    <property type="term" value="F:transmembrane transporter activity"/>
    <property type="evidence" value="ECO:0007669"/>
    <property type="project" value="TreeGrafter"/>
</dbReference>
<evidence type="ECO:0000256" key="3">
    <source>
        <dbReference type="ARBA" id="ARBA00022692"/>
    </source>
</evidence>
<evidence type="ECO:0000313" key="9">
    <source>
        <dbReference type="EMBL" id="KOA86828.1"/>
    </source>
</evidence>
<evidence type="ECO:0000256" key="6">
    <source>
        <dbReference type="ARBA" id="ARBA00038076"/>
    </source>
</evidence>
<keyword evidence="3 7" id="KW-0812">Transmembrane</keyword>
<dbReference type="InterPro" id="IPR003838">
    <property type="entry name" value="ABC3_permease_C"/>
</dbReference>
<keyword evidence="4 7" id="KW-1133">Transmembrane helix</keyword>
<organism evidence="9 10">
    <name type="scientific">Clostridium botulinum</name>
    <dbReference type="NCBI Taxonomy" id="1491"/>
    <lineage>
        <taxon>Bacteria</taxon>
        <taxon>Bacillati</taxon>
        <taxon>Bacillota</taxon>
        <taxon>Clostridia</taxon>
        <taxon>Eubacteriales</taxon>
        <taxon>Clostridiaceae</taxon>
        <taxon>Clostridium</taxon>
    </lineage>
</organism>
<comment type="subcellular location">
    <subcellularLocation>
        <location evidence="1">Cell membrane</location>
        <topology evidence="1">Multi-pass membrane protein</topology>
    </subcellularLocation>
</comment>
<name>A0A9Q1ZBJ7_CLOBO</name>
<evidence type="ECO:0000256" key="1">
    <source>
        <dbReference type="ARBA" id="ARBA00004651"/>
    </source>
</evidence>
<feature type="transmembrane region" description="Helical" evidence="7">
    <location>
        <begin position="361"/>
        <end position="383"/>
    </location>
</feature>
<dbReference type="AlphaFoldDB" id="A0A9Q1ZBJ7"/>
<keyword evidence="5 7" id="KW-0472">Membrane</keyword>
<feature type="transmembrane region" description="Helical" evidence="7">
    <location>
        <begin position="746"/>
        <end position="769"/>
    </location>
</feature>
<evidence type="ECO:0000256" key="2">
    <source>
        <dbReference type="ARBA" id="ARBA00022475"/>
    </source>
</evidence>
<evidence type="ECO:0000259" key="8">
    <source>
        <dbReference type="Pfam" id="PF02687"/>
    </source>
</evidence>
<feature type="transmembrane region" description="Helical" evidence="7">
    <location>
        <begin position="439"/>
        <end position="458"/>
    </location>
</feature>
<dbReference type="PANTHER" id="PTHR30572:SF4">
    <property type="entry name" value="ABC TRANSPORTER PERMEASE YTRF"/>
    <property type="match status" value="1"/>
</dbReference>
<feature type="transmembrane region" description="Helical" evidence="7">
    <location>
        <begin position="789"/>
        <end position="812"/>
    </location>
</feature>
<feature type="domain" description="ABC3 transporter permease C-terminal" evidence="8">
    <location>
        <begin position="277"/>
        <end position="396"/>
    </location>
</feature>
<evidence type="ECO:0000256" key="5">
    <source>
        <dbReference type="ARBA" id="ARBA00023136"/>
    </source>
</evidence>
<feature type="domain" description="ABC3 transporter permease C-terminal" evidence="8">
    <location>
        <begin position="702"/>
        <end position="816"/>
    </location>
</feature>
<protein>
    <submittedName>
        <fullName evidence="9">ABC transporter permease</fullName>
    </submittedName>
</protein>
<feature type="transmembrane region" description="Helical" evidence="7">
    <location>
        <begin position="326"/>
        <end position="349"/>
    </location>
</feature>
<dbReference type="GO" id="GO:0005886">
    <property type="term" value="C:plasma membrane"/>
    <property type="evidence" value="ECO:0007669"/>
    <property type="project" value="UniProtKB-SubCell"/>
</dbReference>
<comment type="similarity">
    <text evidence="6">Belongs to the ABC-4 integral membrane protein family.</text>
</comment>
<sequence length="828" mass="94587">MFKNNNKAIIKKLTNRTLKYNKIRNIMAVIAIVLTTTLFTALFTISTGIVNTVQEQTMRQSGGSAHGTLKYLKNDEFNKLRSNPNIKQIEYSKMVGMAENRELLKHHTEIRFATDEDAKMNFSYPTKGTMPRKINELATDTMVLDLLGISKEIGKSITINYSINNKKFSRKFVLVGYWEHDKVSPASMIYVSKKFTDDIFKNFNTDIKNKNIGTGLIFADIMFKNSFNLERKMQKVITESGYSVEKNDNNYIAYGVNWAYMSTNFKLDLVSILSITAIIVLIIFTGYLIIYNIFQISIFKDIRFYGLLKTIGTTSKQIKKIIRKQAFLLSTIGIPIGLIIGFILGAIFLPMIFRANNNEKAYVSFSPMIFIGATLFSYVTVFISSIKPAKIAGNVSPIEAVRYTGAISNNERTIKNSSRGGKIYRMALSNITRNKKKTCIVIISMSLSLILLNSVFTLSKGFDMDKYISKFLSTDFVIGHANYFNKNHFKSKVDEVSPKMIEKVEYKKGFTQGGKIYYNLQNISIIQNSVENLLQLYGMEDFPLSQLNIVEGKLDLKKFKSDNYIIEGVRSNDNGDIQWEKSKYNIGDKVTLKFQDGTRKSYKVMAKAELKNTFDVRYSVCTSNNVSADTMYLPSNEFNKIVKDPVIMSYIFNVDKNYIKNIEGFLKEYSSKVEPLMNYESKNLFVSQFKDMQNMVLTIGGALSFIIGTIGILNFINSILTSIISRRREFAMLQSVGMTDRQLYKLVMYEGFFYAFFTIVIGLVMGSIFSCVVIKKVMERLWFCSYKFVILPLLIASPLLIVISLVIPFIIYRYSNNQTIVERLQELE</sequence>
<dbReference type="PANTHER" id="PTHR30572">
    <property type="entry name" value="MEMBRANE COMPONENT OF TRANSPORTER-RELATED"/>
    <property type="match status" value="1"/>
</dbReference>
<gene>
    <name evidence="9" type="ORF">ADU74_08020</name>
</gene>
<evidence type="ECO:0000256" key="7">
    <source>
        <dbReference type="SAM" id="Phobius"/>
    </source>
</evidence>
<dbReference type="InterPro" id="IPR050250">
    <property type="entry name" value="Macrolide_Exporter_MacB"/>
</dbReference>
<feature type="transmembrane region" description="Helical" evidence="7">
    <location>
        <begin position="269"/>
        <end position="294"/>
    </location>
</feature>
<evidence type="ECO:0000313" key="10">
    <source>
        <dbReference type="Proteomes" id="UP000037540"/>
    </source>
</evidence>
<evidence type="ECO:0000256" key="4">
    <source>
        <dbReference type="ARBA" id="ARBA00022989"/>
    </source>
</evidence>
<feature type="transmembrane region" description="Helical" evidence="7">
    <location>
        <begin position="695"/>
        <end position="725"/>
    </location>
</feature>